<dbReference type="AlphaFoldDB" id="A0A7S3QA55"/>
<dbReference type="InterPro" id="IPR053110">
    <property type="entry name" value="Ribosomal_L1-TF"/>
</dbReference>
<feature type="region of interest" description="Disordered" evidence="1">
    <location>
        <begin position="1"/>
        <end position="37"/>
    </location>
</feature>
<feature type="compositionally biased region" description="Polar residues" evidence="1">
    <location>
        <begin position="80"/>
        <end position="97"/>
    </location>
</feature>
<organism evidence="3">
    <name type="scientific">Chaetoceros debilis</name>
    <dbReference type="NCBI Taxonomy" id="122233"/>
    <lineage>
        <taxon>Eukaryota</taxon>
        <taxon>Sar</taxon>
        <taxon>Stramenopiles</taxon>
        <taxon>Ochrophyta</taxon>
        <taxon>Bacillariophyta</taxon>
        <taxon>Coscinodiscophyceae</taxon>
        <taxon>Chaetocerotophycidae</taxon>
        <taxon>Chaetocerotales</taxon>
        <taxon>Chaetocerotaceae</taxon>
        <taxon>Chaetoceros</taxon>
    </lineage>
</organism>
<evidence type="ECO:0000256" key="1">
    <source>
        <dbReference type="SAM" id="MobiDB-lite"/>
    </source>
</evidence>
<dbReference type="Gene3D" id="3.40.50.300">
    <property type="entry name" value="P-loop containing nucleotide triphosphate hydrolases"/>
    <property type="match status" value="1"/>
</dbReference>
<feature type="region of interest" description="Disordered" evidence="1">
    <location>
        <begin position="76"/>
        <end position="226"/>
    </location>
</feature>
<dbReference type="EMBL" id="HBIO01020226">
    <property type="protein sequence ID" value="CAE0470723.1"/>
    <property type="molecule type" value="Transcribed_RNA"/>
</dbReference>
<dbReference type="PANTHER" id="PTHR48162">
    <property type="entry name" value="YALI0A06930P"/>
    <property type="match status" value="1"/>
</dbReference>
<feature type="compositionally biased region" description="Acidic residues" evidence="1">
    <location>
        <begin position="120"/>
        <end position="166"/>
    </location>
</feature>
<feature type="transmembrane region" description="Helical" evidence="2">
    <location>
        <begin position="44"/>
        <end position="65"/>
    </location>
</feature>
<keyword evidence="2" id="KW-1133">Transmembrane helix</keyword>
<name>A0A7S3QA55_9STRA</name>
<evidence type="ECO:0000313" key="3">
    <source>
        <dbReference type="EMBL" id="CAE0470723.1"/>
    </source>
</evidence>
<protein>
    <recommendedName>
        <fullName evidence="4">Sulfotransferase domain-containing protein</fullName>
    </recommendedName>
</protein>
<evidence type="ECO:0008006" key="4">
    <source>
        <dbReference type="Google" id="ProtNLM"/>
    </source>
</evidence>
<accession>A0A7S3QA55</accession>
<sequence>MQRRKNNLPEVSPNATASNNMDTSSNNLNPTTQPGTRARRSGTYFLLLLVIVIVASYTSLTATTLENSNPRMKADEMEKIQQSIDQPFMPTSTRTSDNNNNNNNNKSEDRSENGNGSADEAGDDDGDDEESGDEEGDDESNGDDEESGDEEGDDEGDDEDDDDDEGDNKSENEVVKEDKSKDKDNSVAESPQTQQPIKIPPKEPTENNSKSADEDVDRSSGEPIPLTVPEEECVSFDHGDTSPTQNVTSIFNCGTVYKNCEWYFPGKFFHPCGIGKEFIPKINEMKELYNSKSLWLNGPPIVIPWASIDPPKMRKNAQFISTGWNKHNISMTHVHKTGGTSLVMAFSNVQGMGARGTRLTVYMPGKLPRAPTNAKQLKQKAAMSRDRDGGAKRSPYQSKSNIYGPGFQRASKFLDGAVKYRKRDEWGPTDHTLLAVVRDPADRFISAIGQATGAFGSSGNGVAKDLVTECVDGKETSKESLRCFIDLVKTNSTWTEVHFTPMAMEISFATIYKDIPVAVFPFQMVPSLMLELGSNPNMKKKDGHQKGYRKSDILTNMSMDDYDDDMMKSLCEIYKMDAVFFHHLGMENSCDPHLDYPTI</sequence>
<feature type="compositionally biased region" description="Basic and acidic residues" evidence="1">
    <location>
        <begin position="167"/>
        <end position="186"/>
    </location>
</feature>
<feature type="compositionally biased region" description="Polar residues" evidence="1">
    <location>
        <begin position="13"/>
        <end position="35"/>
    </location>
</feature>
<reference evidence="3" key="1">
    <citation type="submission" date="2021-01" db="EMBL/GenBank/DDBJ databases">
        <authorList>
            <person name="Corre E."/>
            <person name="Pelletier E."/>
            <person name="Niang G."/>
            <person name="Scheremetjew M."/>
            <person name="Finn R."/>
            <person name="Kale V."/>
            <person name="Holt S."/>
            <person name="Cochrane G."/>
            <person name="Meng A."/>
            <person name="Brown T."/>
            <person name="Cohen L."/>
        </authorList>
    </citation>
    <scope>NUCLEOTIDE SEQUENCE</scope>
    <source>
        <strain evidence="3">MM31A-1</strain>
    </source>
</reference>
<keyword evidence="2" id="KW-0472">Membrane</keyword>
<feature type="compositionally biased region" description="Basic and acidic residues" evidence="1">
    <location>
        <begin position="200"/>
        <end position="220"/>
    </location>
</feature>
<proteinExistence type="predicted"/>
<dbReference type="PANTHER" id="PTHR48162:SF1">
    <property type="entry name" value="RIBOSOMAL L1 DOMAIN-CONTAINING PROTEIN CG13096"/>
    <property type="match status" value="1"/>
</dbReference>
<gene>
    <name evidence="3" type="ORF">CDEB00056_LOCUS15576</name>
</gene>
<keyword evidence="2" id="KW-0812">Transmembrane</keyword>
<dbReference type="InterPro" id="IPR027417">
    <property type="entry name" value="P-loop_NTPase"/>
</dbReference>
<evidence type="ECO:0000256" key="2">
    <source>
        <dbReference type="SAM" id="Phobius"/>
    </source>
</evidence>
<feature type="region of interest" description="Disordered" evidence="1">
    <location>
        <begin position="370"/>
        <end position="401"/>
    </location>
</feature>